<evidence type="ECO:0000256" key="2">
    <source>
        <dbReference type="SAM" id="Phobius"/>
    </source>
</evidence>
<reference evidence="3 4" key="1">
    <citation type="submission" date="2017-05" db="EMBL/GenBank/DDBJ databases">
        <title>The Genome Sequence of Tsuchiyaea wingfieldii DSM 27421.</title>
        <authorList>
            <person name="Cuomo C."/>
            <person name="Passer A."/>
            <person name="Billmyre B."/>
            <person name="Heitman J."/>
        </authorList>
    </citation>
    <scope>NUCLEOTIDE SEQUENCE [LARGE SCALE GENOMIC DNA]</scope>
    <source>
        <strain evidence="3 4">DSM 27421</strain>
    </source>
</reference>
<organism evidence="3 4">
    <name type="scientific">Cryptococcus floricola</name>
    <dbReference type="NCBI Taxonomy" id="2591691"/>
    <lineage>
        <taxon>Eukaryota</taxon>
        <taxon>Fungi</taxon>
        <taxon>Dikarya</taxon>
        <taxon>Basidiomycota</taxon>
        <taxon>Agaricomycotina</taxon>
        <taxon>Tremellomycetes</taxon>
        <taxon>Tremellales</taxon>
        <taxon>Cryptococcaceae</taxon>
        <taxon>Cryptococcus</taxon>
    </lineage>
</organism>
<evidence type="ECO:0000256" key="1">
    <source>
        <dbReference type="SAM" id="MobiDB-lite"/>
    </source>
</evidence>
<feature type="compositionally biased region" description="Low complexity" evidence="1">
    <location>
        <begin position="10"/>
        <end position="26"/>
    </location>
</feature>
<comment type="caution">
    <text evidence="3">The sequence shown here is derived from an EMBL/GenBank/DDBJ whole genome shotgun (WGS) entry which is preliminary data.</text>
</comment>
<keyword evidence="2" id="KW-0812">Transmembrane</keyword>
<name>A0A5D3AMR5_9TREE</name>
<keyword evidence="4" id="KW-1185">Reference proteome</keyword>
<dbReference type="AlphaFoldDB" id="A0A5D3AMR5"/>
<proteinExistence type="predicted"/>
<dbReference type="EMBL" id="NIDF01000198">
    <property type="protein sequence ID" value="TYJ51699.1"/>
    <property type="molecule type" value="Genomic_DNA"/>
</dbReference>
<evidence type="ECO:0000313" key="3">
    <source>
        <dbReference type="EMBL" id="TYJ51699.1"/>
    </source>
</evidence>
<accession>A0A5D3AMR5</accession>
<evidence type="ECO:0000313" key="4">
    <source>
        <dbReference type="Proteomes" id="UP000322245"/>
    </source>
</evidence>
<feature type="transmembrane region" description="Helical" evidence="2">
    <location>
        <begin position="210"/>
        <end position="231"/>
    </location>
</feature>
<keyword evidence="2" id="KW-1133">Transmembrane helix</keyword>
<feature type="region of interest" description="Disordered" evidence="1">
    <location>
        <begin position="1"/>
        <end position="26"/>
    </location>
</feature>
<sequence length="234" mass="25797">MTPPFEKSQTASLPTSSTSSSRLIPTSTTTEISESLAAELSPAVIDRALTLIYDDQQLAKVFFPDSRKRHDLPNYASLKLSQQLYIAVYSSGDSVRDKAALGHAVKHGYVQSSEGKYRATAKWTLQLHCALRCNVTSTPIKQPPTLRSLLQGFRLAINGQGAEPLVPLIALFMDVGARDGKFIQPLTFVSFPEVAIVFGLHNFIFRHIEVVTQAIFTLLFQTVFFLPTALVRGK</sequence>
<protein>
    <submittedName>
        <fullName evidence="3">Uncharacterized protein</fullName>
    </submittedName>
</protein>
<keyword evidence="2" id="KW-0472">Membrane</keyword>
<gene>
    <name evidence="3" type="ORF">B9479_007719</name>
</gene>
<dbReference type="Proteomes" id="UP000322245">
    <property type="component" value="Unassembled WGS sequence"/>
</dbReference>